<dbReference type="CDD" id="cd21378">
    <property type="entry name" value="eIF3E"/>
    <property type="match status" value="1"/>
</dbReference>
<keyword evidence="1 4" id="KW-0963">Cytoplasm</keyword>
<dbReference type="SMART" id="SM00088">
    <property type="entry name" value="PINT"/>
    <property type="match status" value="1"/>
</dbReference>
<comment type="subcellular location">
    <subcellularLocation>
        <location evidence="4 5">Cytoplasm</location>
    </subcellularLocation>
</comment>
<dbReference type="Gene3D" id="1.25.40.570">
    <property type="match status" value="1"/>
</dbReference>
<reference evidence="7 8" key="1">
    <citation type="submission" date="2017-08" db="EMBL/GenBank/DDBJ databases">
        <title>Acidophilic green algal genome provides insights into adaptation to an acidic environment.</title>
        <authorList>
            <person name="Hirooka S."/>
            <person name="Hirose Y."/>
            <person name="Kanesaki Y."/>
            <person name="Higuchi S."/>
            <person name="Fujiwara T."/>
            <person name="Onuma R."/>
            <person name="Era A."/>
            <person name="Ohbayashi R."/>
            <person name="Uzuka A."/>
            <person name="Nozaki H."/>
            <person name="Yoshikawa H."/>
            <person name="Miyagishima S.Y."/>
        </authorList>
    </citation>
    <scope>NUCLEOTIDE SEQUENCE [LARGE SCALE GENOMIC DNA]</scope>
    <source>
        <strain evidence="7 8">NIES-2499</strain>
    </source>
</reference>
<dbReference type="PIRSF" id="PIRSF016255">
    <property type="entry name" value="eIF3e_su6"/>
    <property type="match status" value="1"/>
</dbReference>
<feature type="domain" description="PCI" evidence="6">
    <location>
        <begin position="219"/>
        <end position="392"/>
    </location>
</feature>
<evidence type="ECO:0000256" key="1">
    <source>
        <dbReference type="ARBA" id="ARBA00022490"/>
    </source>
</evidence>
<dbReference type="HAMAP" id="MF_03004">
    <property type="entry name" value="eIF3e"/>
    <property type="match status" value="1"/>
</dbReference>
<dbReference type="InterPro" id="IPR019010">
    <property type="entry name" value="eIF3e_N"/>
</dbReference>
<comment type="subunit">
    <text evidence="4 5">Component of the eukaryotic translation initiation factor 3 (eIF-3) complex.</text>
</comment>
<organism evidence="7 8">
    <name type="scientific">Chlamydomonas eustigma</name>
    <dbReference type="NCBI Taxonomy" id="1157962"/>
    <lineage>
        <taxon>Eukaryota</taxon>
        <taxon>Viridiplantae</taxon>
        <taxon>Chlorophyta</taxon>
        <taxon>core chlorophytes</taxon>
        <taxon>Chlorophyceae</taxon>
        <taxon>CS clade</taxon>
        <taxon>Chlamydomonadales</taxon>
        <taxon>Chlamydomonadaceae</taxon>
        <taxon>Chlamydomonas</taxon>
    </lineage>
</organism>
<dbReference type="InterPro" id="IPR000717">
    <property type="entry name" value="PCI_dom"/>
</dbReference>
<dbReference type="PANTHER" id="PTHR10317">
    <property type="entry name" value="EUKARYOTIC TRANSLATION INITIATION FACTOR 3 SUBUNIT E"/>
    <property type="match status" value="1"/>
</dbReference>
<evidence type="ECO:0000256" key="4">
    <source>
        <dbReference type="HAMAP-Rule" id="MF_03004"/>
    </source>
</evidence>
<evidence type="ECO:0000256" key="2">
    <source>
        <dbReference type="ARBA" id="ARBA00022540"/>
    </source>
</evidence>
<evidence type="ECO:0000313" key="7">
    <source>
        <dbReference type="EMBL" id="GAX76941.1"/>
    </source>
</evidence>
<dbReference type="SUPFAM" id="SSF46785">
    <property type="entry name" value="Winged helix' DNA-binding domain"/>
    <property type="match status" value="1"/>
</dbReference>
<gene>
    <name evidence="7" type="ORF">CEUSTIGMA_g4388.t1</name>
</gene>
<keyword evidence="3 4" id="KW-0648">Protein biosynthesis</keyword>
<dbReference type="EMBL" id="BEGY01000021">
    <property type="protein sequence ID" value="GAX76941.1"/>
    <property type="molecule type" value="Genomic_DNA"/>
</dbReference>
<evidence type="ECO:0000256" key="3">
    <source>
        <dbReference type="ARBA" id="ARBA00022917"/>
    </source>
</evidence>
<protein>
    <recommendedName>
        <fullName evidence="4 5">Eukaryotic translation initiation factor 3 subunit E</fullName>
        <shortName evidence="4">eIF3e</shortName>
    </recommendedName>
    <alternativeName>
        <fullName evidence="4">Eukaryotic translation initiation factor 3 subunit 6</fullName>
    </alternativeName>
</protein>
<keyword evidence="8" id="KW-1185">Reference proteome</keyword>
<evidence type="ECO:0000256" key="5">
    <source>
        <dbReference type="PIRNR" id="PIRNR016255"/>
    </source>
</evidence>
<keyword evidence="2 4" id="KW-0396">Initiation factor</keyword>
<dbReference type="GO" id="GO:0033290">
    <property type="term" value="C:eukaryotic 48S preinitiation complex"/>
    <property type="evidence" value="ECO:0007669"/>
    <property type="project" value="UniProtKB-UniRule"/>
</dbReference>
<accession>A0A250X1J1</accession>
<comment type="function">
    <text evidence="4">Component of the eukaryotic translation initiation factor 3 (eIF-3) complex, which is involved in protein synthesis of a specialized repertoire of mRNAs and, together with other initiation factors, stimulates binding of mRNA and methionyl-tRNAi to the 40S ribosome. The eIF-3 complex specifically targets and initiates translation of a subset of mRNAs involved in cell proliferation.</text>
</comment>
<dbReference type="GO" id="GO:0071540">
    <property type="term" value="C:eukaryotic translation initiation factor 3 complex, eIF3e"/>
    <property type="evidence" value="ECO:0007669"/>
    <property type="project" value="UniProtKB-UniRule"/>
</dbReference>
<evidence type="ECO:0000259" key="6">
    <source>
        <dbReference type="PROSITE" id="PS50250"/>
    </source>
</evidence>
<sequence>MANHELSPLFSKFMDRHLIFPILEFHQEKGIYDANDIMQAKLALLKNTNMVDFAMDIHKALTGSEDVPQEMKEHRSKVVARLRQLQHDVDPIIKCLENPNVVRNFRQDKAFNLQFLQEDFQIGPDHVEALYQYAKFQFDCGNYSVAAELLPPYRTLCTSTERNMSALWGKLASDILMQNFEVARDTINKIKEAIDNQTFAVPLQQLQQRAWLLHWALFVFFNHENGRNDLIDLFMSPPYLAAIQINAQHLLRYLAFAVLVHKRRRNVMKDLIKIIQQEAYEFSDPITQFLEDLFVHYDFDGAQHKLQECEAVIDNDFFLTAFKEDFVESARLFIFEIYCRIHQCIDIKMLSERLNMDQDAAEKWIANLILNARLNAKIDSQSGTVVMGTQTQSVHEQLMDKAKQLSVRAFMLANTVVGSGRV</sequence>
<name>A0A250X1J1_9CHLO</name>
<dbReference type="PROSITE" id="PS50250">
    <property type="entry name" value="PCI"/>
    <property type="match status" value="1"/>
</dbReference>
<dbReference type="Pfam" id="PF01399">
    <property type="entry name" value="PCI"/>
    <property type="match status" value="1"/>
</dbReference>
<dbReference type="InterPro" id="IPR016650">
    <property type="entry name" value="eIF3e"/>
</dbReference>
<comment type="caution">
    <text evidence="7">The sequence shown here is derived from an EMBL/GenBank/DDBJ whole genome shotgun (WGS) entry which is preliminary data.</text>
</comment>
<proteinExistence type="inferred from homology"/>
<dbReference type="GO" id="GO:0016282">
    <property type="term" value="C:eukaryotic 43S preinitiation complex"/>
    <property type="evidence" value="ECO:0007669"/>
    <property type="project" value="UniProtKB-UniRule"/>
</dbReference>
<dbReference type="OrthoDB" id="417252at2759"/>
<comment type="similarity">
    <text evidence="4 5">Belongs to the eIF-3 subunit E family.</text>
</comment>
<dbReference type="Proteomes" id="UP000232323">
    <property type="component" value="Unassembled WGS sequence"/>
</dbReference>
<dbReference type="AlphaFoldDB" id="A0A250X1J1"/>
<dbReference type="STRING" id="1157962.A0A250X1J1"/>
<dbReference type="GO" id="GO:0001732">
    <property type="term" value="P:formation of cytoplasmic translation initiation complex"/>
    <property type="evidence" value="ECO:0007669"/>
    <property type="project" value="UniProtKB-UniRule"/>
</dbReference>
<dbReference type="Pfam" id="PF09440">
    <property type="entry name" value="eIF3_N"/>
    <property type="match status" value="1"/>
</dbReference>
<dbReference type="GO" id="GO:0003743">
    <property type="term" value="F:translation initiation factor activity"/>
    <property type="evidence" value="ECO:0007669"/>
    <property type="project" value="UniProtKB-UniRule"/>
</dbReference>
<dbReference type="InterPro" id="IPR036390">
    <property type="entry name" value="WH_DNA-bd_sf"/>
</dbReference>
<dbReference type="SMART" id="SM01186">
    <property type="entry name" value="eIF3_N"/>
    <property type="match status" value="1"/>
</dbReference>
<evidence type="ECO:0000313" key="8">
    <source>
        <dbReference type="Proteomes" id="UP000232323"/>
    </source>
</evidence>